<dbReference type="InterPro" id="IPR029033">
    <property type="entry name" value="His_PPase_superfam"/>
</dbReference>
<evidence type="ECO:0000313" key="2">
    <source>
        <dbReference type="EMBL" id="GAC35271.1"/>
    </source>
</evidence>
<proteinExistence type="predicted"/>
<dbReference type="PANTHER" id="PTHR20935">
    <property type="entry name" value="PHOSPHOGLYCERATE MUTASE-RELATED"/>
    <property type="match status" value="1"/>
</dbReference>
<dbReference type="InterPro" id="IPR013078">
    <property type="entry name" value="His_Pase_superF_clade-1"/>
</dbReference>
<dbReference type="SUPFAM" id="SSF53254">
    <property type="entry name" value="Phosphoglycerate mutase-like"/>
    <property type="match status" value="1"/>
</dbReference>
<dbReference type="Gene3D" id="3.40.50.1240">
    <property type="entry name" value="Phosphoglycerate mutase-like"/>
    <property type="match status" value="1"/>
</dbReference>
<evidence type="ECO:0000256" key="1">
    <source>
        <dbReference type="ARBA" id="ARBA00022801"/>
    </source>
</evidence>
<dbReference type="Pfam" id="PF00300">
    <property type="entry name" value="His_Phos_1"/>
    <property type="match status" value="1"/>
</dbReference>
<dbReference type="CDD" id="cd07067">
    <property type="entry name" value="HP_PGM_like"/>
    <property type="match status" value="1"/>
</dbReference>
<evidence type="ECO:0000313" key="3">
    <source>
        <dbReference type="Proteomes" id="UP000006322"/>
    </source>
</evidence>
<organism evidence="2 3">
    <name type="scientific">Paraglaciecola polaris LMG 21857</name>
    <dbReference type="NCBI Taxonomy" id="1129793"/>
    <lineage>
        <taxon>Bacteria</taxon>
        <taxon>Pseudomonadati</taxon>
        <taxon>Pseudomonadota</taxon>
        <taxon>Gammaproteobacteria</taxon>
        <taxon>Alteromonadales</taxon>
        <taxon>Alteromonadaceae</taxon>
        <taxon>Paraglaciecola</taxon>
    </lineage>
</organism>
<dbReference type="Proteomes" id="UP000006322">
    <property type="component" value="Unassembled WGS sequence"/>
</dbReference>
<dbReference type="EMBL" id="BAER01000127">
    <property type="protein sequence ID" value="GAC35271.1"/>
    <property type="molecule type" value="Genomic_DNA"/>
</dbReference>
<dbReference type="InterPro" id="IPR051021">
    <property type="entry name" value="Mito_Ser/Thr_phosphatase"/>
</dbReference>
<comment type="caution">
    <text evidence="2">The sequence shown here is derived from an EMBL/GenBank/DDBJ whole genome shotgun (WGS) entry which is preliminary data.</text>
</comment>
<protein>
    <submittedName>
        <fullName evidence="2">Phosphoglycerate mutase</fullName>
    </submittedName>
</protein>
<keyword evidence="1" id="KW-0378">Hydrolase</keyword>
<dbReference type="GO" id="GO:0016787">
    <property type="term" value="F:hydrolase activity"/>
    <property type="evidence" value="ECO:0007669"/>
    <property type="project" value="UniProtKB-KW"/>
</dbReference>
<dbReference type="STRING" id="1129793.GPLA_4392"/>
<gene>
    <name evidence="2" type="ORF">GPLA_4392</name>
</gene>
<name>K6ZGY5_9ALTE</name>
<keyword evidence="3" id="KW-1185">Reference proteome</keyword>
<dbReference type="OrthoDB" id="280692at2"/>
<dbReference type="SMART" id="SM00855">
    <property type="entry name" value="PGAM"/>
    <property type="match status" value="1"/>
</dbReference>
<dbReference type="PANTHER" id="PTHR20935:SF0">
    <property type="entry name" value="SERINE_THREONINE-PROTEIN PHOSPHATASE PGAM5, MITOCHONDRIAL"/>
    <property type="match status" value="1"/>
</dbReference>
<reference evidence="3" key="1">
    <citation type="journal article" date="2014" name="Environ. Microbiol.">
        <title>Comparative genomics of the marine bacterial genus Glaciecola reveals the high degree of genomic diversity and genomic characteristic for cold adaptation.</title>
        <authorList>
            <person name="Qin Q.L."/>
            <person name="Xie B.B."/>
            <person name="Yu Y."/>
            <person name="Shu Y.L."/>
            <person name="Rong J.C."/>
            <person name="Zhang Y.J."/>
            <person name="Zhao D.L."/>
            <person name="Chen X.L."/>
            <person name="Zhang X.Y."/>
            <person name="Chen B."/>
            <person name="Zhou B.C."/>
            <person name="Zhang Y.Z."/>
        </authorList>
    </citation>
    <scope>NUCLEOTIDE SEQUENCE [LARGE SCALE GENOMIC DNA]</scope>
    <source>
        <strain evidence="3">LMG 21857</strain>
    </source>
</reference>
<dbReference type="AlphaFoldDB" id="K6ZGY5"/>
<dbReference type="RefSeq" id="WP_007107034.1">
    <property type="nucleotide sequence ID" value="NZ_BAER01000127.1"/>
</dbReference>
<sequence>MASIYLIRHGQASFGQDDYDCLSTIGTEQASHLGADLLRRGIQFDKVIVGGMLRHQQTAEGCLKAMQIGEALGNEMTINADWNEYDHQDILSKLNPDYASANGVKQHLMQHKNPNIALQNLLNSAFSRWIKNDHAEQYNESWTVYQARVQRALQTTVEQAGDGKNIAVFSSGGPIALLSQMLLQIPAGKLMDLNWTLVNCGISKIILGCKGHILSTLNEHCAFEGHHSRLITYK</sequence>
<accession>K6ZGY5</accession>